<keyword evidence="2" id="KW-1185">Reference proteome</keyword>
<dbReference type="HOGENOM" id="CLU_143691_0_0_1"/>
<protein>
    <submittedName>
        <fullName evidence="1">Uncharacterized protein</fullName>
    </submittedName>
</protein>
<organism evidence="1 2">
    <name type="scientific">Trichophyton soudanense CBS 452.61</name>
    <dbReference type="NCBI Taxonomy" id="1215331"/>
    <lineage>
        <taxon>Eukaryota</taxon>
        <taxon>Fungi</taxon>
        <taxon>Dikarya</taxon>
        <taxon>Ascomycota</taxon>
        <taxon>Pezizomycotina</taxon>
        <taxon>Eurotiomycetes</taxon>
        <taxon>Eurotiomycetidae</taxon>
        <taxon>Onygenales</taxon>
        <taxon>Arthrodermataceae</taxon>
        <taxon>Trichophyton</taxon>
    </lineage>
</organism>
<proteinExistence type="predicted"/>
<evidence type="ECO:0000313" key="2">
    <source>
        <dbReference type="Proteomes" id="UP000023623"/>
    </source>
</evidence>
<dbReference type="EMBL" id="KK208808">
    <property type="protein sequence ID" value="EZF75520.1"/>
    <property type="molecule type" value="Genomic_DNA"/>
</dbReference>
<name>A0A022XXT6_TRISD</name>
<dbReference type="AlphaFoldDB" id="A0A022XXT6"/>
<dbReference type="Proteomes" id="UP000023623">
    <property type="component" value="Unassembled WGS sequence"/>
</dbReference>
<evidence type="ECO:0000313" key="1">
    <source>
        <dbReference type="EMBL" id="EZF75520.1"/>
    </source>
</evidence>
<sequence>MFLICRVERLVRLNRSLCVGRLSNSRTKSRVHRLPTEAISLTDTVPYVVVLSLSWLLSSFIHETLGICPLLSAPVGRKDITTCLSGRSRPLSSGATIIVLLSSFYHPFIVRFLSVSCPVLSIVSIRRG</sequence>
<accession>A0A022XXT6</accession>
<gene>
    <name evidence="1" type="ORF">H105_02933</name>
</gene>
<reference evidence="1 2" key="1">
    <citation type="submission" date="2014-02" db="EMBL/GenBank/DDBJ databases">
        <title>The Genome Sequence of Trichophyton rubrum (morphotype soudanense) CBS 452.61.</title>
        <authorList>
            <consortium name="The Broad Institute Genomics Platform"/>
            <person name="Cuomo C.A."/>
            <person name="White T.C."/>
            <person name="Graser Y."/>
            <person name="Martinez-Rossi N."/>
            <person name="Heitman J."/>
            <person name="Young S.K."/>
            <person name="Zeng Q."/>
            <person name="Gargeya S."/>
            <person name="Abouelleil A."/>
            <person name="Alvarado L."/>
            <person name="Chapman S.B."/>
            <person name="Gainer-Dewar J."/>
            <person name="Goldberg J."/>
            <person name="Griggs A."/>
            <person name="Gujja S."/>
            <person name="Hansen M."/>
            <person name="Howarth C."/>
            <person name="Imamovic A."/>
            <person name="Larimer J."/>
            <person name="Martinez D."/>
            <person name="Murphy C."/>
            <person name="Pearson M.D."/>
            <person name="Persinoti G."/>
            <person name="Poon T."/>
            <person name="Priest M."/>
            <person name="Roberts A.D."/>
            <person name="Saif S."/>
            <person name="Shea T.D."/>
            <person name="Sykes S.N."/>
            <person name="Wortman J."/>
            <person name="Nusbaum C."/>
            <person name="Birren B."/>
        </authorList>
    </citation>
    <scope>NUCLEOTIDE SEQUENCE [LARGE SCALE GENOMIC DNA]</scope>
    <source>
        <strain evidence="1 2">CBS 452.61</strain>
    </source>
</reference>